<dbReference type="SMART" id="SM00891">
    <property type="entry name" value="ERCC4"/>
    <property type="match status" value="1"/>
</dbReference>
<comment type="subcellular location">
    <subcellularLocation>
        <location evidence="2 14">Nucleus</location>
    </subcellularLocation>
</comment>
<evidence type="ECO:0000256" key="8">
    <source>
        <dbReference type="ARBA" id="ARBA00022801"/>
    </source>
</evidence>
<dbReference type="GO" id="GO:0031573">
    <property type="term" value="P:mitotic intra-S DNA damage checkpoint signaling"/>
    <property type="evidence" value="ECO:0007669"/>
    <property type="project" value="TreeGrafter"/>
</dbReference>
<accession>A0A3E2H280</accession>
<dbReference type="InterPro" id="IPR047416">
    <property type="entry name" value="XPF_nuclease_Mus81"/>
</dbReference>
<evidence type="ECO:0000256" key="11">
    <source>
        <dbReference type="ARBA" id="ARBA00023204"/>
    </source>
</evidence>
<evidence type="ECO:0000256" key="1">
    <source>
        <dbReference type="ARBA" id="ARBA00001946"/>
    </source>
</evidence>
<evidence type="ECO:0000313" key="17">
    <source>
        <dbReference type="EMBL" id="RFU27431.1"/>
    </source>
</evidence>
<dbReference type="Pfam" id="PF02732">
    <property type="entry name" value="ERCC4"/>
    <property type="match status" value="1"/>
</dbReference>
<comment type="caution">
    <text evidence="17">The sequence shown here is derived from an EMBL/GenBank/DDBJ whole genome shotgun (WGS) entry which is preliminary data.</text>
</comment>
<sequence>MNECANPLLLSWVSEWLETARERNSKGVTVYKKAYDSLKSCPLVFNHPAEAQQLHGFGPKLCERLTAKLKDHCEQNGLPMPEMPYKKAQSSSKDTEGSKPAPKVRKTKAYVPTLRSGAYALIVALSTLSEDASMGITKSELIELAQPHSDSSFIAPNDTTKFYTAWNSMKTLIDKDLVYEKGRPLRRYALTEEGWEVAKRIKLTKVSVPSRPANSNNDVVSELSEFQRDSSQQGRPQELSRGQDLMPQGEFISNESLLPSFSPIVVHPGAFSVRLVLDVREVRAKQDRDYMQDELAKRGVTPIMRSLELGDALWVAKCHDPTLLSRLGTDGDEIVLDWIVERKRLDDLVSSIKDGRFHEQKFRLKRSGVKNVIYIIEEFAMNSDHFQKYEEAVKSAIASTQVVSGYFVKKTQKMDDTIRYLTRMTMLLRGMVEKMPLYLIPTKIITMQNYLPLLTHLNKIETEKKYNITYTAFASLASKSESLTLRDIFLKMLMCTRGVTGEKALEIQRRWKTPIEFIEAFNRFGQDGDVSKKRKAELVFSEMGNLVGRKKIAKILSHKIAEVWGDI</sequence>
<evidence type="ECO:0000256" key="13">
    <source>
        <dbReference type="ARBA" id="ARBA00023254"/>
    </source>
</evidence>
<dbReference type="Pfam" id="PF21136">
    <property type="entry name" value="WHD_MUS81"/>
    <property type="match status" value="1"/>
</dbReference>
<dbReference type="GO" id="GO:0005634">
    <property type="term" value="C:nucleus"/>
    <property type="evidence" value="ECO:0007669"/>
    <property type="project" value="UniProtKB-SubCell"/>
</dbReference>
<feature type="non-terminal residue" evidence="17">
    <location>
        <position position="1"/>
    </location>
</feature>
<dbReference type="InterPro" id="IPR010996">
    <property type="entry name" value="HHH_MUS81"/>
</dbReference>
<organism evidence="17 18">
    <name type="scientific">Scytalidium lignicola</name>
    <name type="common">Hyphomycete</name>
    <dbReference type="NCBI Taxonomy" id="5539"/>
    <lineage>
        <taxon>Eukaryota</taxon>
        <taxon>Fungi</taxon>
        <taxon>Dikarya</taxon>
        <taxon>Ascomycota</taxon>
        <taxon>Pezizomycotina</taxon>
        <taxon>Leotiomycetes</taxon>
        <taxon>Leotiomycetes incertae sedis</taxon>
        <taxon>Scytalidium</taxon>
    </lineage>
</organism>
<dbReference type="EC" id="3.1.22.-" evidence="14"/>
<proteinExistence type="inferred from homology"/>
<keyword evidence="9 14" id="KW-0460">Magnesium</keyword>
<dbReference type="FunFam" id="1.10.150.110:FF:000001">
    <property type="entry name" value="Putative Crossover junction endonuclease MUS81"/>
    <property type="match status" value="1"/>
</dbReference>
<evidence type="ECO:0000256" key="2">
    <source>
        <dbReference type="ARBA" id="ARBA00004123"/>
    </source>
</evidence>
<dbReference type="Gene3D" id="1.10.150.670">
    <property type="entry name" value="Crossover junction endonuclease EME1, DNA-binding domain"/>
    <property type="match status" value="1"/>
</dbReference>
<evidence type="ECO:0000256" key="6">
    <source>
        <dbReference type="ARBA" id="ARBA00022759"/>
    </source>
</evidence>
<evidence type="ECO:0000259" key="16">
    <source>
        <dbReference type="SMART" id="SM00891"/>
    </source>
</evidence>
<dbReference type="GO" id="GO:0003677">
    <property type="term" value="F:DNA binding"/>
    <property type="evidence" value="ECO:0007669"/>
    <property type="project" value="UniProtKB-UniRule"/>
</dbReference>
<keyword evidence="11 14" id="KW-0234">DNA repair</keyword>
<dbReference type="SUPFAM" id="SSF47802">
    <property type="entry name" value="DNA polymerase beta, N-terminal domain-like"/>
    <property type="match status" value="1"/>
</dbReference>
<evidence type="ECO:0000256" key="9">
    <source>
        <dbReference type="ARBA" id="ARBA00022842"/>
    </source>
</evidence>
<dbReference type="InterPro" id="IPR033309">
    <property type="entry name" value="Mus81"/>
</dbReference>
<evidence type="ECO:0000256" key="3">
    <source>
        <dbReference type="ARBA" id="ARBA00010015"/>
    </source>
</evidence>
<dbReference type="FunFam" id="1.10.10.10:FF:000307">
    <property type="entry name" value="Crossover junction endonuclease MUS81"/>
    <property type="match status" value="1"/>
</dbReference>
<dbReference type="GO" id="GO:0031297">
    <property type="term" value="P:replication fork processing"/>
    <property type="evidence" value="ECO:0007669"/>
    <property type="project" value="UniProtKB-ARBA"/>
</dbReference>
<dbReference type="CDD" id="cd20074">
    <property type="entry name" value="XPF_nuclease_Mus81"/>
    <property type="match status" value="1"/>
</dbReference>
<dbReference type="STRING" id="5539.A0A3E2H280"/>
<evidence type="ECO:0000256" key="5">
    <source>
        <dbReference type="ARBA" id="ARBA00022723"/>
    </source>
</evidence>
<dbReference type="Proteomes" id="UP000258309">
    <property type="component" value="Unassembled WGS sequence"/>
</dbReference>
<comment type="cofactor">
    <cofactor evidence="1 14">
        <name>Mg(2+)</name>
        <dbReference type="ChEBI" id="CHEBI:18420"/>
    </cofactor>
</comment>
<keyword evidence="12 14" id="KW-0539">Nucleus</keyword>
<dbReference type="InterPro" id="IPR011335">
    <property type="entry name" value="Restrct_endonuc-II-like"/>
</dbReference>
<dbReference type="Gene3D" id="1.10.150.110">
    <property type="entry name" value="DNA polymerase beta, N-terminal domain-like"/>
    <property type="match status" value="1"/>
</dbReference>
<dbReference type="GO" id="GO:0006308">
    <property type="term" value="P:DNA catabolic process"/>
    <property type="evidence" value="ECO:0007669"/>
    <property type="project" value="UniProtKB-UniRule"/>
</dbReference>
<feature type="region of interest" description="Disordered" evidence="15">
    <location>
        <begin position="76"/>
        <end position="104"/>
    </location>
</feature>
<keyword evidence="10 14" id="KW-0233">DNA recombination</keyword>
<keyword evidence="5 14" id="KW-0479">Metal-binding</keyword>
<comment type="subunit">
    <text evidence="14">Interacts with EME1.</text>
</comment>
<dbReference type="Gene3D" id="3.40.50.10130">
    <property type="match status" value="1"/>
</dbReference>
<comment type="function">
    <text evidence="14">Interacts with EME1 to form a DNA structure-specific endonuclease with substrate preference for branched DNA structures with a 5'-end at the branch nick. Typical substrates include 3'-flap structures, D-loops, replication forks and nicked Holliday junctions. May be required in mitosis for the processing of stalled or collapsed replication fork intermediates. May be required in meiosis for the repair of meiosis-specific double strand breaks subsequent to single-end invasion (SEI).</text>
</comment>
<keyword evidence="8 14" id="KW-0378">Hydrolase</keyword>
<dbReference type="InterPro" id="IPR036388">
    <property type="entry name" value="WH-like_DNA-bd_sf"/>
</dbReference>
<comment type="similarity">
    <text evidence="3 14">Belongs to the XPF family.</text>
</comment>
<dbReference type="FunFam" id="3.40.50.10130:FF:000003">
    <property type="entry name" value="Crossover junction endonuclease MUS81"/>
    <property type="match status" value="1"/>
</dbReference>
<evidence type="ECO:0000256" key="14">
    <source>
        <dbReference type="RuleBase" id="RU369042"/>
    </source>
</evidence>
<dbReference type="InterPro" id="IPR027421">
    <property type="entry name" value="DNA_pol_lamdba_lyase_dom_sf"/>
</dbReference>
<evidence type="ECO:0000313" key="18">
    <source>
        <dbReference type="Proteomes" id="UP000258309"/>
    </source>
</evidence>
<dbReference type="GO" id="GO:0000712">
    <property type="term" value="P:resolution of meiotic recombination intermediates"/>
    <property type="evidence" value="ECO:0007669"/>
    <property type="project" value="TreeGrafter"/>
</dbReference>
<dbReference type="OMA" id="ELGDAMW"/>
<keyword evidence="4 14" id="KW-0540">Nuclease</keyword>
<feature type="domain" description="ERCC4" evidence="16">
    <location>
        <begin position="274"/>
        <end position="380"/>
    </location>
</feature>
<dbReference type="GO" id="GO:0048476">
    <property type="term" value="C:Holliday junction resolvase complex"/>
    <property type="evidence" value="ECO:0007669"/>
    <property type="project" value="UniProtKB-UniRule"/>
</dbReference>
<evidence type="ECO:0000256" key="12">
    <source>
        <dbReference type="ARBA" id="ARBA00023242"/>
    </source>
</evidence>
<dbReference type="InterPro" id="IPR047417">
    <property type="entry name" value="WHD_MUS81"/>
</dbReference>
<dbReference type="GO" id="GO:0046872">
    <property type="term" value="F:metal ion binding"/>
    <property type="evidence" value="ECO:0007669"/>
    <property type="project" value="UniProtKB-UniRule"/>
</dbReference>
<dbReference type="Gene3D" id="1.10.10.10">
    <property type="entry name" value="Winged helix-like DNA-binding domain superfamily/Winged helix DNA-binding domain"/>
    <property type="match status" value="1"/>
</dbReference>
<gene>
    <name evidence="17" type="ORF">B7463_g8903</name>
</gene>
<keyword evidence="6 14" id="KW-0255">Endonuclease</keyword>
<dbReference type="PANTHER" id="PTHR13451">
    <property type="entry name" value="CLASS II CROSSOVER JUNCTION ENDONUCLEASE MUS81"/>
    <property type="match status" value="1"/>
</dbReference>
<feature type="non-terminal residue" evidence="17">
    <location>
        <position position="567"/>
    </location>
</feature>
<dbReference type="PANTHER" id="PTHR13451:SF0">
    <property type="entry name" value="CROSSOVER JUNCTION ENDONUCLEASE MUS81"/>
    <property type="match status" value="1"/>
</dbReference>
<dbReference type="GO" id="GO:0008821">
    <property type="term" value="F:crossover junction DNA endonuclease activity"/>
    <property type="evidence" value="ECO:0007669"/>
    <property type="project" value="UniProtKB-UniRule"/>
</dbReference>
<dbReference type="Pfam" id="PF14716">
    <property type="entry name" value="HHH_8"/>
    <property type="match status" value="1"/>
</dbReference>
<reference evidence="17 18" key="1">
    <citation type="submission" date="2018-05" db="EMBL/GenBank/DDBJ databases">
        <title>Draft genome sequence of Scytalidium lignicola DSM 105466, a ubiquitous saprotrophic fungus.</title>
        <authorList>
            <person name="Buettner E."/>
            <person name="Gebauer A.M."/>
            <person name="Hofrichter M."/>
            <person name="Liers C."/>
            <person name="Kellner H."/>
        </authorList>
    </citation>
    <scope>NUCLEOTIDE SEQUENCE [LARGE SCALE GENOMIC DNA]</scope>
    <source>
        <strain evidence="17 18">DSM 105466</strain>
    </source>
</reference>
<dbReference type="CDD" id="cd21036">
    <property type="entry name" value="WH_MUS81"/>
    <property type="match status" value="1"/>
</dbReference>
<keyword evidence="13" id="KW-0469">Meiosis</keyword>
<dbReference type="InterPro" id="IPR042530">
    <property type="entry name" value="EME1/EME2_C"/>
</dbReference>
<dbReference type="AlphaFoldDB" id="A0A3E2H280"/>
<keyword evidence="7 14" id="KW-0227">DNA damage</keyword>
<protein>
    <recommendedName>
        <fullName evidence="14">Crossover junction endonuclease MUS81</fullName>
        <ecNumber evidence="14">3.1.22.-</ecNumber>
    </recommendedName>
</protein>
<name>A0A3E2H280_SCYLI</name>
<evidence type="ECO:0000256" key="15">
    <source>
        <dbReference type="SAM" id="MobiDB-lite"/>
    </source>
</evidence>
<dbReference type="GO" id="GO:0000727">
    <property type="term" value="P:double-strand break repair via break-induced replication"/>
    <property type="evidence" value="ECO:0007669"/>
    <property type="project" value="UniProtKB-UniRule"/>
</dbReference>
<evidence type="ECO:0000256" key="7">
    <source>
        <dbReference type="ARBA" id="ARBA00022763"/>
    </source>
</evidence>
<dbReference type="GO" id="GO:0048257">
    <property type="term" value="F:3'-flap endonuclease activity"/>
    <property type="evidence" value="ECO:0007669"/>
    <property type="project" value="TreeGrafter"/>
</dbReference>
<evidence type="ECO:0000256" key="10">
    <source>
        <dbReference type="ARBA" id="ARBA00023172"/>
    </source>
</evidence>
<dbReference type="SUPFAM" id="SSF52980">
    <property type="entry name" value="Restriction endonuclease-like"/>
    <property type="match status" value="1"/>
</dbReference>
<feature type="region of interest" description="Disordered" evidence="15">
    <location>
        <begin position="208"/>
        <end position="242"/>
    </location>
</feature>
<dbReference type="OrthoDB" id="5963188at2759"/>
<evidence type="ECO:0000256" key="4">
    <source>
        <dbReference type="ARBA" id="ARBA00022722"/>
    </source>
</evidence>
<dbReference type="InterPro" id="IPR006166">
    <property type="entry name" value="ERCC4_domain"/>
</dbReference>
<dbReference type="EMBL" id="NCSJ02000206">
    <property type="protein sequence ID" value="RFU27431.1"/>
    <property type="molecule type" value="Genomic_DNA"/>
</dbReference>
<keyword evidence="18" id="KW-1185">Reference proteome</keyword>